<evidence type="ECO:0000256" key="1">
    <source>
        <dbReference type="SAM" id="MobiDB-lite"/>
    </source>
</evidence>
<accession>B8LKH6</accession>
<protein>
    <submittedName>
        <fullName evidence="2">Uncharacterized protein</fullName>
    </submittedName>
</protein>
<dbReference type="EMBL" id="EF676240">
    <property type="protein sequence ID" value="ABR16156.1"/>
    <property type="molecule type" value="mRNA"/>
</dbReference>
<proteinExistence type="evidence at transcript level"/>
<sequence length="87" mass="9253">MIRQHQDTMAQLQSQILHSQQNVITQLLGLLLQFSGQPSDLSDHSGTGNPFISQILQSLQHCGGNGIVPSGSRGAGGNNDNQFIVDG</sequence>
<dbReference type="PANTHER" id="PTHR37076:SF4">
    <property type="entry name" value="HISTONE-LYSINE N-METHYLTRANSFERASE, H3 LYSINE-79 SPECIFIC-LIKE"/>
    <property type="match status" value="1"/>
</dbReference>
<dbReference type="PANTHER" id="PTHR37076">
    <property type="entry name" value="HISTONE-LYSINE N-METHYLTRANSFERASE, H3 LYSINE-79 SPECIFIC-LIKE-RELATED"/>
    <property type="match status" value="1"/>
</dbReference>
<feature type="compositionally biased region" description="Polar residues" evidence="1">
    <location>
        <begin position="78"/>
        <end position="87"/>
    </location>
</feature>
<evidence type="ECO:0000313" key="2">
    <source>
        <dbReference type="EMBL" id="ABR16156.1"/>
    </source>
</evidence>
<name>B8LKH6_PICSI</name>
<reference evidence="2" key="1">
    <citation type="submission" date="2007-06" db="EMBL/GenBank/DDBJ databases">
        <title>Full length cDNA sequences from Sitka Spruce (Picea sitchensis).</title>
        <authorList>
            <person name="Ralph S.G."/>
            <person name="Chun H.E."/>
            <person name="Liao N."/>
            <person name="Ali J."/>
            <person name="Reid K."/>
            <person name="Kolosova N."/>
            <person name="Cooper N."/>
            <person name="Cullis C."/>
            <person name="Jancsik S."/>
            <person name="Moore R."/>
            <person name="Mayo M."/>
            <person name="Wagner S."/>
            <person name="Holt R.A."/>
            <person name="Jones S.J.M."/>
            <person name="Marra M.A."/>
            <person name="Ritland C.E."/>
            <person name="Ritland K."/>
            <person name="Bohlmann J."/>
        </authorList>
    </citation>
    <scope>NUCLEOTIDE SEQUENCE</scope>
    <source>
        <tissue evidence="2">Green portion of the leader tissue</tissue>
    </source>
</reference>
<dbReference type="AlphaFoldDB" id="B8LKH6"/>
<organism evidence="2">
    <name type="scientific">Picea sitchensis</name>
    <name type="common">Sitka spruce</name>
    <name type="synonym">Pinus sitchensis</name>
    <dbReference type="NCBI Taxonomy" id="3332"/>
    <lineage>
        <taxon>Eukaryota</taxon>
        <taxon>Viridiplantae</taxon>
        <taxon>Streptophyta</taxon>
        <taxon>Embryophyta</taxon>
        <taxon>Tracheophyta</taxon>
        <taxon>Spermatophyta</taxon>
        <taxon>Pinopsida</taxon>
        <taxon>Pinidae</taxon>
        <taxon>Conifers I</taxon>
        <taxon>Pinales</taxon>
        <taxon>Pinaceae</taxon>
        <taxon>Picea</taxon>
    </lineage>
</organism>
<feature type="region of interest" description="Disordered" evidence="1">
    <location>
        <begin position="66"/>
        <end position="87"/>
    </location>
</feature>